<dbReference type="Pfam" id="PF12666">
    <property type="entry name" value="PrgI"/>
    <property type="match status" value="1"/>
</dbReference>
<feature type="transmembrane region" description="Helical" evidence="1">
    <location>
        <begin position="45"/>
        <end position="63"/>
    </location>
</feature>
<keyword evidence="1" id="KW-0812">Transmembrane</keyword>
<dbReference type="InterPro" id="IPR024414">
    <property type="entry name" value="Uncharacterised_PrgI"/>
</dbReference>
<evidence type="ECO:0000313" key="3">
    <source>
        <dbReference type="Proteomes" id="UP000228775"/>
    </source>
</evidence>
<comment type="caution">
    <text evidence="2">The sequence shown here is derived from an EMBL/GenBank/DDBJ whole genome shotgun (WGS) entry which is preliminary data.</text>
</comment>
<reference evidence="3" key="1">
    <citation type="submission" date="2017-09" db="EMBL/GenBank/DDBJ databases">
        <title>Depth-based differentiation of microbial function through sediment-hosted aquifers and enrichment of novel symbionts in the deep terrestrial subsurface.</title>
        <authorList>
            <person name="Probst A.J."/>
            <person name="Ladd B."/>
            <person name="Jarett J.K."/>
            <person name="Geller-Mcgrath D.E."/>
            <person name="Sieber C.M.K."/>
            <person name="Emerson J.B."/>
            <person name="Anantharaman K."/>
            <person name="Thomas B.C."/>
            <person name="Malmstrom R."/>
            <person name="Stieglmeier M."/>
            <person name="Klingl A."/>
            <person name="Woyke T."/>
            <person name="Ryan C.M."/>
            <person name="Banfield J.F."/>
        </authorList>
    </citation>
    <scope>NUCLEOTIDE SEQUENCE [LARGE SCALE GENOMIC DNA]</scope>
</reference>
<protein>
    <recommendedName>
        <fullName evidence="4">PrgI family protein</fullName>
    </recommendedName>
</protein>
<proteinExistence type="predicted"/>
<evidence type="ECO:0000256" key="1">
    <source>
        <dbReference type="SAM" id="Phobius"/>
    </source>
</evidence>
<gene>
    <name evidence="2" type="ORF">COS76_00680</name>
</gene>
<organism evidence="2 3">
    <name type="scientific">Candidatus Portnoybacteria bacterium CG06_land_8_20_14_3_00_39_12</name>
    <dbReference type="NCBI Taxonomy" id="1974809"/>
    <lineage>
        <taxon>Bacteria</taxon>
        <taxon>Candidatus Portnoyibacteriota</taxon>
    </lineage>
</organism>
<dbReference type="Proteomes" id="UP000228775">
    <property type="component" value="Unassembled WGS sequence"/>
</dbReference>
<keyword evidence="1" id="KW-1133">Transmembrane helix</keyword>
<feature type="transmembrane region" description="Helical" evidence="1">
    <location>
        <begin position="21"/>
        <end position="39"/>
    </location>
</feature>
<evidence type="ECO:0008006" key="4">
    <source>
        <dbReference type="Google" id="ProtNLM"/>
    </source>
</evidence>
<sequence>MQFNVPQFIEIEDKLIGPLTIKQFGYLAVGGGICFMLYFPLQLPAFIAATIIIMSACLALAFIKINGRPFSHFLINFFNFAIKPKIYVWQRKSEV</sequence>
<name>A0A2M7AXZ4_9BACT</name>
<dbReference type="EMBL" id="PEVY01000014">
    <property type="protein sequence ID" value="PIU75456.1"/>
    <property type="molecule type" value="Genomic_DNA"/>
</dbReference>
<keyword evidence="1" id="KW-0472">Membrane</keyword>
<dbReference type="AlphaFoldDB" id="A0A2M7AXZ4"/>
<accession>A0A2M7AXZ4</accession>
<evidence type="ECO:0000313" key="2">
    <source>
        <dbReference type="EMBL" id="PIU75456.1"/>
    </source>
</evidence>